<feature type="region of interest" description="Disordered" evidence="1">
    <location>
        <begin position="204"/>
        <end position="268"/>
    </location>
</feature>
<accession>A0ABQ5JCN6</accession>
<protein>
    <submittedName>
        <fullName evidence="2">Uncharacterized protein</fullName>
    </submittedName>
</protein>
<name>A0ABQ5JCN6_9ASTR</name>
<proteinExistence type="predicted"/>
<gene>
    <name evidence="2" type="ORF">Tco_1132682</name>
</gene>
<reference evidence="2" key="1">
    <citation type="journal article" date="2022" name="Int. J. Mol. Sci.">
        <title>Draft Genome of Tanacetum Coccineum: Genomic Comparison of Closely Related Tanacetum-Family Plants.</title>
        <authorList>
            <person name="Yamashiro T."/>
            <person name="Shiraishi A."/>
            <person name="Nakayama K."/>
            <person name="Satake H."/>
        </authorList>
    </citation>
    <scope>NUCLEOTIDE SEQUENCE</scope>
</reference>
<feature type="compositionally biased region" description="Low complexity" evidence="1">
    <location>
        <begin position="217"/>
        <end position="230"/>
    </location>
</feature>
<reference evidence="2" key="2">
    <citation type="submission" date="2022-01" db="EMBL/GenBank/DDBJ databases">
        <authorList>
            <person name="Yamashiro T."/>
            <person name="Shiraishi A."/>
            <person name="Satake H."/>
            <person name="Nakayama K."/>
        </authorList>
    </citation>
    <scope>NUCLEOTIDE SEQUENCE</scope>
</reference>
<evidence type="ECO:0000313" key="3">
    <source>
        <dbReference type="Proteomes" id="UP001151760"/>
    </source>
</evidence>
<dbReference type="Proteomes" id="UP001151760">
    <property type="component" value="Unassembled WGS sequence"/>
</dbReference>
<dbReference type="EMBL" id="BQNB010021809">
    <property type="protein sequence ID" value="GJU10286.1"/>
    <property type="molecule type" value="Genomic_DNA"/>
</dbReference>
<evidence type="ECO:0000256" key="1">
    <source>
        <dbReference type="SAM" id="MobiDB-lite"/>
    </source>
</evidence>
<comment type="caution">
    <text evidence="2">The sequence shown here is derived from an EMBL/GenBank/DDBJ whole genome shotgun (WGS) entry which is preliminary data.</text>
</comment>
<sequence>MFGHIGFECLLKINEQIVPCFILEFYSQYRINYTLEGQVLIEFVIQDQFFSYTLKEFGQILGIPFKGQCSFTNKWSLDDLQFSVPMGGPYQTNPPSPVDIKLYVQEERVGHVTRILHDKVIDDHVPTCLCHMLYCIARSKPYNLAFFVAKRMEFVTKQARLILPYGMLLTCLFKYVIFEGPELSNDHYVLYDHVMYPLTAQQERKTRRDCGTRRGRSSTSSSSTFGQTSSYHPNDYDNDGNDEGNSRASTPSPTRFVNSLSNDIPQIF</sequence>
<organism evidence="2 3">
    <name type="scientific">Tanacetum coccineum</name>
    <dbReference type="NCBI Taxonomy" id="301880"/>
    <lineage>
        <taxon>Eukaryota</taxon>
        <taxon>Viridiplantae</taxon>
        <taxon>Streptophyta</taxon>
        <taxon>Embryophyta</taxon>
        <taxon>Tracheophyta</taxon>
        <taxon>Spermatophyta</taxon>
        <taxon>Magnoliopsida</taxon>
        <taxon>eudicotyledons</taxon>
        <taxon>Gunneridae</taxon>
        <taxon>Pentapetalae</taxon>
        <taxon>asterids</taxon>
        <taxon>campanulids</taxon>
        <taxon>Asterales</taxon>
        <taxon>Asteraceae</taxon>
        <taxon>Asteroideae</taxon>
        <taxon>Anthemideae</taxon>
        <taxon>Anthemidinae</taxon>
        <taxon>Tanacetum</taxon>
    </lineage>
</organism>
<keyword evidence="3" id="KW-1185">Reference proteome</keyword>
<evidence type="ECO:0000313" key="2">
    <source>
        <dbReference type="EMBL" id="GJU10286.1"/>
    </source>
</evidence>
<feature type="compositionally biased region" description="Polar residues" evidence="1">
    <location>
        <begin position="246"/>
        <end position="268"/>
    </location>
</feature>